<dbReference type="Proteomes" id="UP000077755">
    <property type="component" value="Chromosome 2"/>
</dbReference>
<evidence type="ECO:0000256" key="6">
    <source>
        <dbReference type="ARBA" id="ARBA00044129"/>
    </source>
</evidence>
<dbReference type="InterPro" id="IPR001787">
    <property type="entry name" value="Ribosomal_bL21"/>
</dbReference>
<name>A0AAF0WJR7_DAUCS</name>
<dbReference type="HAMAP" id="MF_01363">
    <property type="entry name" value="Ribosomal_bL21"/>
    <property type="match status" value="1"/>
</dbReference>
<reference evidence="8" key="2">
    <citation type="submission" date="2022-03" db="EMBL/GenBank/DDBJ databases">
        <title>Draft title - Genomic analysis of global carrot germplasm unveils the trajectory of domestication and the origin of high carotenoid orange carrot.</title>
        <authorList>
            <person name="Iorizzo M."/>
            <person name="Ellison S."/>
            <person name="Senalik D."/>
            <person name="Macko-Podgorni A."/>
            <person name="Grzebelus D."/>
            <person name="Bostan H."/>
            <person name="Rolling W."/>
            <person name="Curaba J."/>
            <person name="Simon P."/>
        </authorList>
    </citation>
    <scope>NUCLEOTIDE SEQUENCE</scope>
    <source>
        <tissue evidence="8">Leaf</tissue>
    </source>
</reference>
<keyword evidence="4" id="KW-0689">Ribosomal protein</keyword>
<dbReference type="GO" id="GO:1990904">
    <property type="term" value="C:ribonucleoprotein complex"/>
    <property type="evidence" value="ECO:0007669"/>
    <property type="project" value="UniProtKB-KW"/>
</dbReference>
<accession>A0AAF0WJR7</accession>
<evidence type="ECO:0000256" key="2">
    <source>
        <dbReference type="ARBA" id="ARBA00022730"/>
    </source>
</evidence>
<gene>
    <name evidence="8" type="ORF">DCAR_0209085</name>
</gene>
<dbReference type="NCBIfam" id="TIGR00061">
    <property type="entry name" value="L21"/>
    <property type="match status" value="1"/>
</dbReference>
<dbReference type="PROSITE" id="PS01169">
    <property type="entry name" value="RIBOSOMAL_L21"/>
    <property type="match status" value="1"/>
</dbReference>
<dbReference type="GO" id="GO:0005737">
    <property type="term" value="C:cytoplasm"/>
    <property type="evidence" value="ECO:0007669"/>
    <property type="project" value="UniProtKB-ARBA"/>
</dbReference>
<dbReference type="PANTHER" id="PTHR21349">
    <property type="entry name" value="50S RIBOSOMAL PROTEIN L21"/>
    <property type="match status" value="1"/>
</dbReference>
<evidence type="ECO:0000256" key="3">
    <source>
        <dbReference type="ARBA" id="ARBA00022884"/>
    </source>
</evidence>
<dbReference type="Pfam" id="PF00829">
    <property type="entry name" value="Ribosomal_L21p"/>
    <property type="match status" value="1"/>
</dbReference>
<evidence type="ECO:0000256" key="1">
    <source>
        <dbReference type="ARBA" id="ARBA00008563"/>
    </source>
</evidence>
<organism evidence="8 9">
    <name type="scientific">Daucus carota subsp. sativus</name>
    <name type="common">Carrot</name>
    <dbReference type="NCBI Taxonomy" id="79200"/>
    <lineage>
        <taxon>Eukaryota</taxon>
        <taxon>Viridiplantae</taxon>
        <taxon>Streptophyta</taxon>
        <taxon>Embryophyta</taxon>
        <taxon>Tracheophyta</taxon>
        <taxon>Spermatophyta</taxon>
        <taxon>Magnoliopsida</taxon>
        <taxon>eudicotyledons</taxon>
        <taxon>Gunneridae</taxon>
        <taxon>Pentapetalae</taxon>
        <taxon>asterids</taxon>
        <taxon>campanulids</taxon>
        <taxon>Apiales</taxon>
        <taxon>Apiaceae</taxon>
        <taxon>Apioideae</taxon>
        <taxon>Scandiceae</taxon>
        <taxon>Daucinae</taxon>
        <taxon>Daucus</taxon>
        <taxon>Daucus sect. Daucus</taxon>
    </lineage>
</organism>
<proteinExistence type="inferred from homology"/>
<sequence length="268" mass="30388">MAHRRVFQTLIRHYSSHSLKNLNPILQTLPRITQFQSFPQISNLISSNSTPNLHTQFSRHFASNRSDDSESDEDYDDEDDSEDETGESLDEDDVVSGSSGKREYTAEEKESEAAAIGYKVVGPLQRSDRVFKNYEPVFAVFQIGSHQFKVSNGDCVYIEKLKFCEVHDKIILNKVLMLGSPTQTLIGRPILPEATVHAVVEEHALDAKVIIFKKKRRKNYRRTKGHRQELTKLRITDIQGIEKPVTPVVIEKTKKAVQEKVGKVAVPA</sequence>
<dbReference type="PANTHER" id="PTHR21349:SF0">
    <property type="entry name" value="LARGE RIBOSOMAL SUBUNIT PROTEIN BL21M"/>
    <property type="match status" value="1"/>
</dbReference>
<evidence type="ECO:0000256" key="7">
    <source>
        <dbReference type="SAM" id="MobiDB-lite"/>
    </source>
</evidence>
<keyword evidence="9" id="KW-1185">Reference proteome</keyword>
<dbReference type="GO" id="GO:0005840">
    <property type="term" value="C:ribosome"/>
    <property type="evidence" value="ECO:0007669"/>
    <property type="project" value="UniProtKB-KW"/>
</dbReference>
<evidence type="ECO:0000256" key="4">
    <source>
        <dbReference type="ARBA" id="ARBA00022980"/>
    </source>
</evidence>
<keyword evidence="2" id="KW-0699">rRNA-binding</keyword>
<evidence type="ECO:0000313" key="8">
    <source>
        <dbReference type="EMBL" id="WOG89846.1"/>
    </source>
</evidence>
<dbReference type="KEGG" id="dcr:108205956"/>
<dbReference type="EMBL" id="CP093344">
    <property type="protein sequence ID" value="WOG89846.1"/>
    <property type="molecule type" value="Genomic_DNA"/>
</dbReference>
<comment type="similarity">
    <text evidence="1">Belongs to the bacterial ribosomal protein bL21 family.</text>
</comment>
<dbReference type="InterPro" id="IPR018258">
    <property type="entry name" value="Ribosomal_bL21_CS"/>
</dbReference>
<dbReference type="GO" id="GO:0003735">
    <property type="term" value="F:structural constituent of ribosome"/>
    <property type="evidence" value="ECO:0007669"/>
    <property type="project" value="InterPro"/>
</dbReference>
<feature type="compositionally biased region" description="Acidic residues" evidence="7">
    <location>
        <begin position="69"/>
        <end position="94"/>
    </location>
</feature>
<dbReference type="InterPro" id="IPR036164">
    <property type="entry name" value="bL21-like_sf"/>
</dbReference>
<dbReference type="GO" id="GO:0006412">
    <property type="term" value="P:translation"/>
    <property type="evidence" value="ECO:0007669"/>
    <property type="project" value="InterPro"/>
</dbReference>
<keyword evidence="3" id="KW-0694">RNA-binding</keyword>
<evidence type="ECO:0000256" key="5">
    <source>
        <dbReference type="ARBA" id="ARBA00023274"/>
    </source>
</evidence>
<evidence type="ECO:0000313" key="9">
    <source>
        <dbReference type="Proteomes" id="UP000077755"/>
    </source>
</evidence>
<dbReference type="AlphaFoldDB" id="A0AAF0WJR7"/>
<dbReference type="SUPFAM" id="SSF141091">
    <property type="entry name" value="L21p-like"/>
    <property type="match status" value="1"/>
</dbReference>
<protein>
    <recommendedName>
        <fullName evidence="6">Large ribosomal subunit protein bL21m</fullName>
    </recommendedName>
</protein>
<dbReference type="GO" id="GO:0019843">
    <property type="term" value="F:rRNA binding"/>
    <property type="evidence" value="ECO:0007669"/>
    <property type="project" value="UniProtKB-KW"/>
</dbReference>
<dbReference type="InterPro" id="IPR028909">
    <property type="entry name" value="bL21-like"/>
</dbReference>
<reference evidence="8" key="1">
    <citation type="journal article" date="2016" name="Nat. Genet.">
        <title>A high-quality carrot genome assembly provides new insights into carotenoid accumulation and asterid genome evolution.</title>
        <authorList>
            <person name="Iorizzo M."/>
            <person name="Ellison S."/>
            <person name="Senalik D."/>
            <person name="Zeng P."/>
            <person name="Satapoomin P."/>
            <person name="Huang J."/>
            <person name="Bowman M."/>
            <person name="Iovene M."/>
            <person name="Sanseverino W."/>
            <person name="Cavagnaro P."/>
            <person name="Yildiz M."/>
            <person name="Macko-Podgorni A."/>
            <person name="Moranska E."/>
            <person name="Grzebelus E."/>
            <person name="Grzebelus D."/>
            <person name="Ashrafi H."/>
            <person name="Zheng Z."/>
            <person name="Cheng S."/>
            <person name="Spooner D."/>
            <person name="Van Deynze A."/>
            <person name="Simon P."/>
        </authorList>
    </citation>
    <scope>NUCLEOTIDE SEQUENCE</scope>
    <source>
        <tissue evidence="8">Leaf</tissue>
    </source>
</reference>
<keyword evidence="5" id="KW-0687">Ribonucleoprotein</keyword>
<feature type="region of interest" description="Disordered" evidence="7">
    <location>
        <begin position="59"/>
        <end position="108"/>
    </location>
</feature>